<sequence>MSCWSRPGGVKPGGATMQAASNHARKRKSECAAKSPKADSIGRMKPVRATAAAWGSASRSPRIDARSWRNAGGREPPGSGNDFHVDVAPLTSSSLIRAYALFSFIHLFVQRRPLLWLGLVFDNVASIFSPLTISDWHSGHTGTRENVKLSLIHRLQFSPEQSQTAVISAGTSSNGFFRE</sequence>
<proteinExistence type="predicted"/>
<dbReference type="Proteomes" id="UP000256977">
    <property type="component" value="Unassembled WGS sequence"/>
</dbReference>
<accession>A0A3D9IV69</accession>
<dbReference type="EMBL" id="QRDZ01000019">
    <property type="protein sequence ID" value="RED65409.1"/>
    <property type="molecule type" value="Genomic_DNA"/>
</dbReference>
<keyword evidence="3" id="KW-1185">Reference proteome</keyword>
<reference evidence="2 3" key="1">
    <citation type="submission" date="2018-07" db="EMBL/GenBank/DDBJ databases">
        <title>Genomic Encyclopedia of Type Strains, Phase III (KMG-III): the genomes of soil and plant-associated and newly described type strains.</title>
        <authorList>
            <person name="Whitman W."/>
        </authorList>
    </citation>
    <scope>NUCLEOTIDE SEQUENCE [LARGE SCALE GENOMIC DNA]</scope>
    <source>
        <strain evidence="2 3">CECT 7287</strain>
    </source>
</reference>
<protein>
    <submittedName>
        <fullName evidence="2">Uncharacterized protein</fullName>
    </submittedName>
</protein>
<comment type="caution">
    <text evidence="2">The sequence shown here is derived from an EMBL/GenBank/DDBJ whole genome shotgun (WGS) entry which is preliminary data.</text>
</comment>
<organism evidence="2 3">
    <name type="scientific">Cohnella phaseoli</name>
    <dbReference type="NCBI Taxonomy" id="456490"/>
    <lineage>
        <taxon>Bacteria</taxon>
        <taxon>Bacillati</taxon>
        <taxon>Bacillota</taxon>
        <taxon>Bacilli</taxon>
        <taxon>Bacillales</taxon>
        <taxon>Paenibacillaceae</taxon>
        <taxon>Cohnella</taxon>
    </lineage>
</organism>
<name>A0A3D9IV69_9BACL</name>
<evidence type="ECO:0000313" key="3">
    <source>
        <dbReference type="Proteomes" id="UP000256977"/>
    </source>
</evidence>
<dbReference type="AlphaFoldDB" id="A0A3D9IV69"/>
<gene>
    <name evidence="2" type="ORF">DFP98_11940</name>
</gene>
<feature type="region of interest" description="Disordered" evidence="1">
    <location>
        <begin position="1"/>
        <end position="58"/>
    </location>
</feature>
<evidence type="ECO:0000256" key="1">
    <source>
        <dbReference type="SAM" id="MobiDB-lite"/>
    </source>
</evidence>
<evidence type="ECO:0000313" key="2">
    <source>
        <dbReference type="EMBL" id="RED65409.1"/>
    </source>
</evidence>
<feature type="region of interest" description="Disordered" evidence="1">
    <location>
        <begin position="63"/>
        <end position="82"/>
    </location>
</feature>